<dbReference type="GO" id="GO:0008654">
    <property type="term" value="P:phospholipid biosynthetic process"/>
    <property type="evidence" value="ECO:0007669"/>
    <property type="project" value="UniProtKB-KW"/>
</dbReference>
<dbReference type="InterPro" id="IPR016064">
    <property type="entry name" value="NAD/diacylglycerol_kinase_sf"/>
</dbReference>
<dbReference type="InterPro" id="IPR005218">
    <property type="entry name" value="Diacylglycerol/lipid_kinase"/>
</dbReference>
<dbReference type="GO" id="GO:0046872">
    <property type="term" value="F:metal ion binding"/>
    <property type="evidence" value="ECO:0007669"/>
    <property type="project" value="UniProtKB-KW"/>
</dbReference>
<dbReference type="RefSeq" id="WP_014270576.1">
    <property type="nucleotide sequence ID" value="NC_016633.1"/>
</dbReference>
<evidence type="ECO:0000256" key="1">
    <source>
        <dbReference type="ARBA" id="ARBA00001946"/>
    </source>
</evidence>
<keyword evidence="10" id="KW-0594">Phospholipid biosynthesis</keyword>
<keyword evidence="8" id="KW-0460">Magnesium</keyword>
<keyword evidence="11" id="KW-1208">Phospholipid metabolism</keyword>
<dbReference type="PROSITE" id="PS50146">
    <property type="entry name" value="DAGK"/>
    <property type="match status" value="1"/>
</dbReference>
<dbReference type="KEGG" id="sgp:SpiGrapes_1940"/>
<dbReference type="PANTHER" id="PTHR12358">
    <property type="entry name" value="SPHINGOSINE KINASE"/>
    <property type="match status" value="1"/>
</dbReference>
<dbReference type="Gene3D" id="3.40.50.10330">
    <property type="entry name" value="Probable inorganic polyphosphate/atp-NAD kinase, domain 1"/>
    <property type="match status" value="1"/>
</dbReference>
<evidence type="ECO:0000256" key="10">
    <source>
        <dbReference type="ARBA" id="ARBA00023209"/>
    </source>
</evidence>
<accession>G8QYV6</accession>
<dbReference type="SUPFAM" id="SSF111331">
    <property type="entry name" value="NAD kinase/diacylglycerol kinase-like"/>
    <property type="match status" value="1"/>
</dbReference>
<dbReference type="AlphaFoldDB" id="G8QYV6"/>
<keyword evidence="4" id="KW-0479">Metal-binding</keyword>
<evidence type="ECO:0000256" key="8">
    <source>
        <dbReference type="ARBA" id="ARBA00022842"/>
    </source>
</evidence>
<dbReference type="PANTHER" id="PTHR12358:SF106">
    <property type="entry name" value="LIPID KINASE YEGS"/>
    <property type="match status" value="1"/>
</dbReference>
<evidence type="ECO:0000313" key="13">
    <source>
        <dbReference type="EMBL" id="AEV29733.1"/>
    </source>
</evidence>
<keyword evidence="5" id="KW-0547">Nucleotide-binding</keyword>
<dbReference type="Pfam" id="PF19279">
    <property type="entry name" value="YegS_C"/>
    <property type="match status" value="1"/>
</dbReference>
<dbReference type="eggNOG" id="COG1597">
    <property type="taxonomic scope" value="Bacteria"/>
</dbReference>
<dbReference type="Proteomes" id="UP000005632">
    <property type="component" value="Chromosome"/>
</dbReference>
<evidence type="ECO:0000256" key="9">
    <source>
        <dbReference type="ARBA" id="ARBA00023098"/>
    </source>
</evidence>
<evidence type="ECO:0000256" key="7">
    <source>
        <dbReference type="ARBA" id="ARBA00022840"/>
    </source>
</evidence>
<keyword evidence="9" id="KW-0443">Lipid metabolism</keyword>
<gene>
    <name evidence="13" type="ordered locus">SpiGrapes_1940</name>
</gene>
<dbReference type="InterPro" id="IPR050187">
    <property type="entry name" value="Lipid_Phosphate_FormReg"/>
</dbReference>
<dbReference type="STRING" id="158190.SpiGrapes_1940"/>
<dbReference type="InterPro" id="IPR045540">
    <property type="entry name" value="YegS/DAGK_C"/>
</dbReference>
<dbReference type="GO" id="GO:0005886">
    <property type="term" value="C:plasma membrane"/>
    <property type="evidence" value="ECO:0007669"/>
    <property type="project" value="TreeGrafter"/>
</dbReference>
<reference evidence="13 14" key="1">
    <citation type="submission" date="2011-11" db="EMBL/GenBank/DDBJ databases">
        <title>Complete sequence of Spirochaeta sp. grapes.</title>
        <authorList>
            <consortium name="US DOE Joint Genome Institute"/>
            <person name="Lucas S."/>
            <person name="Han J."/>
            <person name="Lapidus A."/>
            <person name="Cheng J.-F."/>
            <person name="Goodwin L."/>
            <person name="Pitluck S."/>
            <person name="Peters L."/>
            <person name="Ovchinnikova G."/>
            <person name="Munk A.C."/>
            <person name="Detter J.C."/>
            <person name="Han C."/>
            <person name="Tapia R."/>
            <person name="Land M."/>
            <person name="Hauser L."/>
            <person name="Kyrpides N."/>
            <person name="Ivanova N."/>
            <person name="Pagani I."/>
            <person name="Ritalahtilisa K."/>
            <person name="Loeffler F."/>
            <person name="Woyke T."/>
        </authorList>
    </citation>
    <scope>NUCLEOTIDE SEQUENCE [LARGE SCALE GENOMIC DNA]</scope>
    <source>
        <strain evidence="14">ATCC BAA-1885 / DSM 22778 / Grapes</strain>
    </source>
</reference>
<name>G8QYV6_SPHPG</name>
<keyword evidence="6" id="KW-0418">Kinase</keyword>
<evidence type="ECO:0000256" key="3">
    <source>
        <dbReference type="ARBA" id="ARBA00022679"/>
    </source>
</evidence>
<keyword evidence="7" id="KW-0067">ATP-binding</keyword>
<evidence type="ECO:0000256" key="11">
    <source>
        <dbReference type="ARBA" id="ARBA00023264"/>
    </source>
</evidence>
<dbReference type="GO" id="GO:0005524">
    <property type="term" value="F:ATP binding"/>
    <property type="evidence" value="ECO:0007669"/>
    <property type="project" value="UniProtKB-KW"/>
</dbReference>
<dbReference type="HOGENOM" id="CLU_045532_1_0_12"/>
<evidence type="ECO:0000256" key="4">
    <source>
        <dbReference type="ARBA" id="ARBA00022723"/>
    </source>
</evidence>
<dbReference type="InterPro" id="IPR017438">
    <property type="entry name" value="ATP-NAD_kinase_N"/>
</dbReference>
<dbReference type="EMBL" id="CP003155">
    <property type="protein sequence ID" value="AEV29733.1"/>
    <property type="molecule type" value="Genomic_DNA"/>
</dbReference>
<keyword evidence="3" id="KW-0808">Transferase</keyword>
<evidence type="ECO:0000256" key="6">
    <source>
        <dbReference type="ARBA" id="ARBA00022777"/>
    </source>
</evidence>
<feature type="domain" description="DAGKc" evidence="12">
    <location>
        <begin position="1"/>
        <end position="138"/>
    </location>
</feature>
<evidence type="ECO:0000256" key="5">
    <source>
        <dbReference type="ARBA" id="ARBA00022741"/>
    </source>
</evidence>
<keyword evidence="2" id="KW-0444">Lipid biosynthesis</keyword>
<keyword evidence="14" id="KW-1185">Reference proteome</keyword>
<sequence length="310" mass="33431">MPKAKLLIILNPHAAKGKAKDHQQEIVDCFSQGGYDCSFELTEKMHDATKLAYDAALSGHDIVVAAGGDGTVNEVADGLLRAVSEKGVACPAMGIIPIGRGNDFAWALGIPLSIPKACQIILDGKTRLIDTGLSLGGLYPEGRYFVNGEGMGFEPLVNFIASEFKHVSGTLSYVFALIRILIHYPKPFHVRMTIDGKETVLDTQQVSICNGRRMGSAFIMGPDAILDDGFFDIVYANQPIKSSRLVPIALKFFKGTQVKLPSFSVVRGKKISLVCENQPMPVHVDGEEISKGCMSFSAELLPGSLSVFVL</sequence>
<dbReference type="NCBIfam" id="TIGR00147">
    <property type="entry name" value="YegS/Rv2252/BmrU family lipid kinase"/>
    <property type="match status" value="1"/>
</dbReference>
<dbReference type="OrthoDB" id="9786026at2"/>
<proteinExistence type="predicted"/>
<comment type="cofactor">
    <cofactor evidence="1">
        <name>Mg(2+)</name>
        <dbReference type="ChEBI" id="CHEBI:18420"/>
    </cofactor>
</comment>
<protein>
    <recommendedName>
        <fullName evidence="12">DAGKc domain-containing protein</fullName>
    </recommendedName>
</protein>
<dbReference type="InterPro" id="IPR001206">
    <property type="entry name" value="Diacylglycerol_kinase_cat_dom"/>
</dbReference>
<organism evidence="13 14">
    <name type="scientific">Sphaerochaeta pleomorpha (strain ATCC BAA-1885 / DSM 22778 / Grapes)</name>
    <dbReference type="NCBI Taxonomy" id="158190"/>
    <lineage>
        <taxon>Bacteria</taxon>
        <taxon>Pseudomonadati</taxon>
        <taxon>Spirochaetota</taxon>
        <taxon>Spirochaetia</taxon>
        <taxon>Spirochaetales</taxon>
        <taxon>Sphaerochaetaceae</taxon>
        <taxon>Sphaerochaeta</taxon>
    </lineage>
</organism>
<evidence type="ECO:0000259" key="12">
    <source>
        <dbReference type="PROSITE" id="PS50146"/>
    </source>
</evidence>
<dbReference type="Pfam" id="PF00781">
    <property type="entry name" value="DAGK_cat"/>
    <property type="match status" value="1"/>
</dbReference>
<evidence type="ECO:0000313" key="14">
    <source>
        <dbReference type="Proteomes" id="UP000005632"/>
    </source>
</evidence>
<dbReference type="SMART" id="SM00046">
    <property type="entry name" value="DAGKc"/>
    <property type="match status" value="1"/>
</dbReference>
<evidence type="ECO:0000256" key="2">
    <source>
        <dbReference type="ARBA" id="ARBA00022516"/>
    </source>
</evidence>
<dbReference type="GO" id="GO:0016301">
    <property type="term" value="F:kinase activity"/>
    <property type="evidence" value="ECO:0007669"/>
    <property type="project" value="UniProtKB-KW"/>
</dbReference>
<dbReference type="Gene3D" id="2.60.200.40">
    <property type="match status" value="1"/>
</dbReference>